<evidence type="ECO:0000256" key="5">
    <source>
        <dbReference type="ARBA" id="ARBA00038092"/>
    </source>
</evidence>
<dbReference type="Gene3D" id="2.130.10.10">
    <property type="entry name" value="YVTN repeat-like/Quinoprotein amine dehydrogenase"/>
    <property type="match status" value="1"/>
</dbReference>
<dbReference type="InterPro" id="IPR052415">
    <property type="entry name" value="Diphthine_MTase"/>
</dbReference>
<comment type="pathway">
    <text evidence="1">Protein modification; peptidyl-diphthamide biosynthesis.</text>
</comment>
<keyword evidence="3" id="KW-0677">Repeat</keyword>
<keyword evidence="4" id="KW-0378">Hydrolase</keyword>
<comment type="caution">
    <text evidence="9">The sequence shown here is derived from an EMBL/GenBank/DDBJ whole genome shotgun (WGS) entry which is preliminary data.</text>
</comment>
<dbReference type="GO" id="GO:0017183">
    <property type="term" value="P:protein histidyl modification to diphthamide"/>
    <property type="evidence" value="ECO:0007669"/>
    <property type="project" value="TreeGrafter"/>
</dbReference>
<dbReference type="AlphaFoldDB" id="A0A8S3ZE38"/>
<feature type="repeat" description="WD" evidence="8">
    <location>
        <begin position="1"/>
        <end position="31"/>
    </location>
</feature>
<dbReference type="PANTHER" id="PTHR46042">
    <property type="entry name" value="DIPHTHINE METHYLTRANSFERASE"/>
    <property type="match status" value="1"/>
</dbReference>
<evidence type="ECO:0000313" key="9">
    <source>
        <dbReference type="EMBL" id="CAG5125251.1"/>
    </source>
</evidence>
<dbReference type="SUPFAM" id="SSF50978">
    <property type="entry name" value="WD40 repeat-like"/>
    <property type="match status" value="1"/>
</dbReference>
<dbReference type="InterPro" id="IPR015943">
    <property type="entry name" value="WD40/YVTN_repeat-like_dom_sf"/>
</dbReference>
<evidence type="ECO:0000256" key="7">
    <source>
        <dbReference type="ARBA" id="ARBA00047551"/>
    </source>
</evidence>
<dbReference type="Pfam" id="PF00400">
    <property type="entry name" value="WD40"/>
    <property type="match status" value="1"/>
</dbReference>
<dbReference type="PROSITE" id="PS50082">
    <property type="entry name" value="WD_REPEATS_2"/>
    <property type="match status" value="1"/>
</dbReference>
<name>A0A8S3ZE38_9EUPU</name>
<dbReference type="PANTHER" id="PTHR46042:SF1">
    <property type="entry name" value="DIPHTHINE METHYLTRANSFERASE"/>
    <property type="match status" value="1"/>
</dbReference>
<dbReference type="EMBL" id="CAJHNH020002001">
    <property type="protein sequence ID" value="CAG5125251.1"/>
    <property type="molecule type" value="Genomic_DNA"/>
</dbReference>
<dbReference type="InterPro" id="IPR001680">
    <property type="entry name" value="WD40_rpt"/>
</dbReference>
<feature type="non-terminal residue" evidence="9">
    <location>
        <position position="152"/>
    </location>
</feature>
<comment type="catalytic activity">
    <reaction evidence="7">
        <text>diphthine methyl ester-[translation elongation factor 2] + H2O = diphthine-[translation elongation factor 2] + methanol + H(+)</text>
        <dbReference type="Rhea" id="RHEA:42656"/>
        <dbReference type="Rhea" id="RHEA-COMP:10172"/>
        <dbReference type="Rhea" id="RHEA-COMP:10173"/>
        <dbReference type="ChEBI" id="CHEBI:15377"/>
        <dbReference type="ChEBI" id="CHEBI:15378"/>
        <dbReference type="ChEBI" id="CHEBI:17790"/>
        <dbReference type="ChEBI" id="CHEBI:79005"/>
        <dbReference type="ChEBI" id="CHEBI:82696"/>
        <dbReference type="EC" id="3.1.1.97"/>
    </reaction>
</comment>
<evidence type="ECO:0000256" key="2">
    <source>
        <dbReference type="ARBA" id="ARBA00022574"/>
    </source>
</evidence>
<protein>
    <recommendedName>
        <fullName evidence="6">methylated diphthine methylhydrolase</fullName>
        <ecNumber evidence="6">3.1.1.97</ecNumber>
    </recommendedName>
</protein>
<comment type="similarity">
    <text evidence="5">Belongs to the DPH7 family.</text>
</comment>
<evidence type="ECO:0000313" key="10">
    <source>
        <dbReference type="Proteomes" id="UP000678393"/>
    </source>
</evidence>
<proteinExistence type="inferred from homology"/>
<organism evidence="9 10">
    <name type="scientific">Candidula unifasciata</name>
    <dbReference type="NCBI Taxonomy" id="100452"/>
    <lineage>
        <taxon>Eukaryota</taxon>
        <taxon>Metazoa</taxon>
        <taxon>Spiralia</taxon>
        <taxon>Lophotrochozoa</taxon>
        <taxon>Mollusca</taxon>
        <taxon>Gastropoda</taxon>
        <taxon>Heterobranchia</taxon>
        <taxon>Euthyneura</taxon>
        <taxon>Panpulmonata</taxon>
        <taxon>Eupulmonata</taxon>
        <taxon>Stylommatophora</taxon>
        <taxon>Helicina</taxon>
        <taxon>Helicoidea</taxon>
        <taxon>Geomitridae</taxon>
        <taxon>Candidula</taxon>
    </lineage>
</organism>
<dbReference type="Proteomes" id="UP000678393">
    <property type="component" value="Unassembled WGS sequence"/>
</dbReference>
<reference evidence="9" key="1">
    <citation type="submission" date="2021-04" db="EMBL/GenBank/DDBJ databases">
        <authorList>
            <consortium name="Molecular Ecology Group"/>
        </authorList>
    </citation>
    <scope>NUCLEOTIDE SEQUENCE</scope>
</reference>
<evidence type="ECO:0000256" key="4">
    <source>
        <dbReference type="ARBA" id="ARBA00022801"/>
    </source>
</evidence>
<dbReference type="InterPro" id="IPR036322">
    <property type="entry name" value="WD40_repeat_dom_sf"/>
</dbReference>
<dbReference type="OrthoDB" id="1930760at2759"/>
<evidence type="ECO:0000256" key="8">
    <source>
        <dbReference type="PROSITE-ProRule" id="PRU00221"/>
    </source>
</evidence>
<dbReference type="EC" id="3.1.1.97" evidence="6"/>
<keyword evidence="10" id="KW-1185">Reference proteome</keyword>
<accession>A0A8S3ZE38</accession>
<dbReference type="GO" id="GO:0061685">
    <property type="term" value="F:diphthine methylesterase activity"/>
    <property type="evidence" value="ECO:0007669"/>
    <property type="project" value="UniProtKB-EC"/>
</dbReference>
<gene>
    <name evidence="9" type="ORF">CUNI_LOCUS10809</name>
</gene>
<evidence type="ECO:0000256" key="3">
    <source>
        <dbReference type="ARBA" id="ARBA00022737"/>
    </source>
</evidence>
<dbReference type="GO" id="GO:0005737">
    <property type="term" value="C:cytoplasm"/>
    <property type="evidence" value="ECO:0007669"/>
    <property type="project" value="TreeGrafter"/>
</dbReference>
<keyword evidence="2 8" id="KW-0853">WD repeat</keyword>
<evidence type="ECO:0000256" key="1">
    <source>
        <dbReference type="ARBA" id="ARBA00005156"/>
    </source>
</evidence>
<sequence>HQMGVCSIQSHPFDEHLFASGSYDEEIIVWDRRKLKQPLSSSSLGGGVWRIKWDPFSGSKILTATMYNGTHIVDCSDLGQSSLPIVGQYDDHNLAYGADWCRLRPDGTSRGCGKQSADNSCTSFTGNRDSFLISTCSFYDHSLHIWQWDCCR</sequence>
<evidence type="ECO:0000256" key="6">
    <source>
        <dbReference type="ARBA" id="ARBA00039131"/>
    </source>
</evidence>